<dbReference type="Proteomes" id="UP000004994">
    <property type="component" value="Chromosome 1"/>
</dbReference>
<accession>A0A3Q7EXT7</accession>
<name>A0A3Q7EXT7_SOLLC</name>
<evidence type="ECO:0000313" key="3">
    <source>
        <dbReference type="Proteomes" id="UP000004994"/>
    </source>
</evidence>
<reference evidence="2" key="2">
    <citation type="submission" date="2019-01" db="UniProtKB">
        <authorList>
            <consortium name="EnsemblPlants"/>
        </authorList>
    </citation>
    <scope>IDENTIFICATION</scope>
    <source>
        <strain evidence="2">cv. Heinz 1706</strain>
    </source>
</reference>
<feature type="region of interest" description="Disordered" evidence="1">
    <location>
        <begin position="1"/>
        <end position="21"/>
    </location>
</feature>
<dbReference type="InParanoid" id="A0A3Q7EXT7"/>
<sequence length="63" mass="7304">MDAAVKNGDDASKNGRRREKWRRRNESINFSGIDEILYLIPTSLYCYSCWKIENAILGFTIGF</sequence>
<organism evidence="2">
    <name type="scientific">Solanum lycopersicum</name>
    <name type="common">Tomato</name>
    <name type="synonym">Lycopersicon esculentum</name>
    <dbReference type="NCBI Taxonomy" id="4081"/>
    <lineage>
        <taxon>Eukaryota</taxon>
        <taxon>Viridiplantae</taxon>
        <taxon>Streptophyta</taxon>
        <taxon>Embryophyta</taxon>
        <taxon>Tracheophyta</taxon>
        <taxon>Spermatophyta</taxon>
        <taxon>Magnoliopsida</taxon>
        <taxon>eudicotyledons</taxon>
        <taxon>Gunneridae</taxon>
        <taxon>Pentapetalae</taxon>
        <taxon>asterids</taxon>
        <taxon>lamiids</taxon>
        <taxon>Solanales</taxon>
        <taxon>Solanaceae</taxon>
        <taxon>Solanoideae</taxon>
        <taxon>Solaneae</taxon>
        <taxon>Solanum</taxon>
        <taxon>Solanum subgen. Lycopersicon</taxon>
    </lineage>
</organism>
<keyword evidence="3" id="KW-1185">Reference proteome</keyword>
<dbReference type="Gramene" id="Solyc01g057800.1.1">
    <property type="protein sequence ID" value="Solyc01g057800.1.1.1"/>
    <property type="gene ID" value="Solyc01g057800.1"/>
</dbReference>
<dbReference type="EnsemblPlants" id="Solyc01g057800.1.1">
    <property type="protein sequence ID" value="Solyc01g057800.1.1.1"/>
    <property type="gene ID" value="Solyc01g057800.1"/>
</dbReference>
<reference evidence="2" key="1">
    <citation type="journal article" date="2012" name="Nature">
        <title>The tomato genome sequence provides insights into fleshy fruit evolution.</title>
        <authorList>
            <consortium name="Tomato Genome Consortium"/>
        </authorList>
    </citation>
    <scope>NUCLEOTIDE SEQUENCE [LARGE SCALE GENOMIC DNA]</scope>
    <source>
        <strain evidence="2">cv. Heinz 1706</strain>
    </source>
</reference>
<proteinExistence type="predicted"/>
<evidence type="ECO:0000313" key="2">
    <source>
        <dbReference type="EnsemblPlants" id="Solyc01g057800.1.1.1"/>
    </source>
</evidence>
<dbReference type="AlphaFoldDB" id="A0A3Q7EXT7"/>
<protein>
    <submittedName>
        <fullName evidence="2">Uncharacterized protein</fullName>
    </submittedName>
</protein>
<evidence type="ECO:0000256" key="1">
    <source>
        <dbReference type="SAM" id="MobiDB-lite"/>
    </source>
</evidence>
<dbReference type="PaxDb" id="4081-Solyc01g057800.1.1"/>